<feature type="binding site" evidence="12">
    <location>
        <position position="66"/>
    </location>
    <ligand>
        <name>phosphate</name>
        <dbReference type="ChEBI" id="CHEBI:43474"/>
    </ligand>
</feature>
<evidence type="ECO:0000256" key="12">
    <source>
        <dbReference type="PIRSR" id="PIRSR000477-2"/>
    </source>
</evidence>
<reference evidence="14 15" key="1">
    <citation type="submission" date="2019-07" db="EMBL/GenBank/DDBJ databases">
        <title>Draft genome assembly of a fouling barnacle, Amphibalanus amphitrite (Darwin, 1854): The first reference genome for Thecostraca.</title>
        <authorList>
            <person name="Kim W."/>
        </authorList>
    </citation>
    <scope>NUCLEOTIDE SEQUENCE [LARGE SCALE GENOMIC DNA]</scope>
    <source>
        <strain evidence="14">SNU_AA5</strain>
        <tissue evidence="14">Soma without cirri and trophi</tissue>
    </source>
</reference>
<dbReference type="InterPro" id="IPR000845">
    <property type="entry name" value="Nucleoside_phosphorylase_d"/>
</dbReference>
<dbReference type="UniPathway" id="UPA00606"/>
<dbReference type="PANTHER" id="PTHR11904:SF9">
    <property type="entry name" value="PURINE NUCLEOSIDE PHOSPHORYLASE-RELATED"/>
    <property type="match status" value="1"/>
</dbReference>
<feature type="binding site" evidence="12">
    <location>
        <position position="35"/>
    </location>
    <ligand>
        <name>phosphate</name>
        <dbReference type="ChEBI" id="CHEBI:43474"/>
    </ligand>
</feature>
<evidence type="ECO:0000256" key="5">
    <source>
        <dbReference type="ARBA" id="ARBA00022676"/>
    </source>
</evidence>
<comment type="caution">
    <text evidence="14">The sequence shown here is derived from an EMBL/GenBank/DDBJ whole genome shotgun (WGS) entry which is preliminary data.</text>
</comment>
<dbReference type="FunFam" id="3.40.50.1580:FF:000004">
    <property type="entry name" value="Purine nucleoside phosphorylase"/>
    <property type="match status" value="1"/>
</dbReference>
<sequence length="287" mass="31763">MAAAEGFDYNAIKDSANYLLDRTKHRPTIGIICGSGLGSLVDHLTERESFSYEDIPNFPVSTVHGHDGRVVFGLLNGVPVMCMKGRVHRYEGYPMWKTTVPIRVMRLVGVSDVIISTATGGLNRGYKIGDVMIIKDHINMPGFSGDSPLVGKNDERFGPRFPGMSNAYDKQLRQEAKNVVKEMGIEESVHEGVYVMLGGPSYETVAELRLLRLLGADAVGMSTVAEVVVARHCGMRVFAFSLITNKCIMDWDTDDEPLHTEVIAVAEQRKHHLQELVARMAARMVQK</sequence>
<dbReference type="NCBIfam" id="NF006054">
    <property type="entry name" value="PRK08202.1"/>
    <property type="match status" value="1"/>
</dbReference>
<dbReference type="AlphaFoldDB" id="A0A6A4WFC6"/>
<proteinExistence type="inferred from homology"/>
<feature type="binding site" evidence="12">
    <location>
        <position position="222"/>
    </location>
    <ligand>
        <name>phosphate</name>
        <dbReference type="ChEBI" id="CHEBI:43474"/>
    </ligand>
</feature>
<evidence type="ECO:0000256" key="3">
    <source>
        <dbReference type="ARBA" id="ARBA00011886"/>
    </source>
</evidence>
<evidence type="ECO:0000256" key="8">
    <source>
        <dbReference type="ARBA" id="ARBA00023929"/>
    </source>
</evidence>
<dbReference type="NCBIfam" id="TIGR01697">
    <property type="entry name" value="PNPH-PUNA-XAPA"/>
    <property type="match status" value="1"/>
</dbReference>
<dbReference type="GO" id="GO:0004731">
    <property type="term" value="F:purine-nucleoside phosphorylase activity"/>
    <property type="evidence" value="ECO:0007669"/>
    <property type="project" value="UniProtKB-EC"/>
</dbReference>
<dbReference type="Gene3D" id="3.40.50.1580">
    <property type="entry name" value="Nucleoside phosphorylase domain"/>
    <property type="match status" value="1"/>
</dbReference>
<evidence type="ECO:0000256" key="6">
    <source>
        <dbReference type="ARBA" id="ARBA00022679"/>
    </source>
</evidence>
<evidence type="ECO:0000256" key="10">
    <source>
        <dbReference type="ARBA" id="ARBA00023970"/>
    </source>
</evidence>
<keyword evidence="15" id="KW-1185">Reference proteome</keyword>
<evidence type="ECO:0000313" key="15">
    <source>
        <dbReference type="Proteomes" id="UP000440578"/>
    </source>
</evidence>
<feature type="binding site" evidence="12">
    <location>
        <position position="118"/>
    </location>
    <ligand>
        <name>phosphate</name>
        <dbReference type="ChEBI" id="CHEBI:43474"/>
    </ligand>
</feature>
<comment type="catalytic activity">
    <reaction evidence="7">
        <text>inosine + phosphate = alpha-D-ribose 1-phosphate + hypoxanthine</text>
        <dbReference type="Rhea" id="RHEA:27646"/>
        <dbReference type="ChEBI" id="CHEBI:17368"/>
        <dbReference type="ChEBI" id="CHEBI:17596"/>
        <dbReference type="ChEBI" id="CHEBI:43474"/>
        <dbReference type="ChEBI" id="CHEBI:57720"/>
        <dbReference type="EC" id="2.4.2.1"/>
    </reaction>
</comment>
<feature type="domain" description="Nucleoside phosphorylase" evidence="13">
    <location>
        <begin position="28"/>
        <end position="280"/>
    </location>
</feature>
<dbReference type="SUPFAM" id="SSF53167">
    <property type="entry name" value="Purine and uridine phosphorylases"/>
    <property type="match status" value="1"/>
</dbReference>
<comment type="function">
    <text evidence="11">The purine nucleoside phosphorylases catalyze the phosphorolytic breakdown of the N-glycosidic bond in the beta-(deoxy)ribonucleoside molecules, with the formation of the corresponding free purine bases and pentose-1-phosphate.</text>
</comment>
<comment type="catalytic activity">
    <reaction evidence="10">
        <text>guanosine + phosphate = alpha-D-ribose 1-phosphate + guanine</text>
        <dbReference type="Rhea" id="RHEA:13233"/>
        <dbReference type="ChEBI" id="CHEBI:16235"/>
        <dbReference type="ChEBI" id="CHEBI:16750"/>
        <dbReference type="ChEBI" id="CHEBI:43474"/>
        <dbReference type="ChEBI" id="CHEBI:57720"/>
        <dbReference type="EC" id="2.4.2.1"/>
    </reaction>
</comment>
<dbReference type="EMBL" id="VIIS01000691">
    <property type="protein sequence ID" value="KAF0306106.1"/>
    <property type="molecule type" value="Genomic_DNA"/>
</dbReference>
<dbReference type="GO" id="GO:0005737">
    <property type="term" value="C:cytoplasm"/>
    <property type="evidence" value="ECO:0007669"/>
    <property type="project" value="TreeGrafter"/>
</dbReference>
<evidence type="ECO:0000256" key="11">
    <source>
        <dbReference type="PIRNR" id="PIRNR000477"/>
    </source>
</evidence>
<dbReference type="InterPro" id="IPR011268">
    <property type="entry name" value="Purine_phosphorylase"/>
</dbReference>
<evidence type="ECO:0000256" key="4">
    <source>
        <dbReference type="ARBA" id="ARBA00013834"/>
    </source>
</evidence>
<dbReference type="InterPro" id="IPR011270">
    <property type="entry name" value="Pur_Nuc_Pase_Ino/Guo-sp"/>
</dbReference>
<feature type="binding site" evidence="12">
    <location>
        <position position="245"/>
    </location>
    <ligand>
        <name>a purine D-ribonucleoside</name>
        <dbReference type="ChEBI" id="CHEBI:142355"/>
    </ligand>
</feature>
<dbReference type="NCBIfam" id="TIGR01700">
    <property type="entry name" value="PNPH"/>
    <property type="match status" value="1"/>
</dbReference>
<organism evidence="14 15">
    <name type="scientific">Amphibalanus amphitrite</name>
    <name type="common">Striped barnacle</name>
    <name type="synonym">Balanus amphitrite</name>
    <dbReference type="NCBI Taxonomy" id="1232801"/>
    <lineage>
        <taxon>Eukaryota</taxon>
        <taxon>Metazoa</taxon>
        <taxon>Ecdysozoa</taxon>
        <taxon>Arthropoda</taxon>
        <taxon>Crustacea</taxon>
        <taxon>Multicrustacea</taxon>
        <taxon>Cirripedia</taxon>
        <taxon>Thoracica</taxon>
        <taxon>Thoracicalcarea</taxon>
        <taxon>Balanomorpha</taxon>
        <taxon>Balanoidea</taxon>
        <taxon>Balanidae</taxon>
        <taxon>Amphibalaninae</taxon>
        <taxon>Amphibalanus</taxon>
    </lineage>
</organism>
<comment type="catalytic activity">
    <reaction evidence="9">
        <text>2'-deoxyinosine + phosphate = 2-deoxy-alpha-D-ribose 1-phosphate + hypoxanthine</text>
        <dbReference type="Rhea" id="RHEA:27750"/>
        <dbReference type="ChEBI" id="CHEBI:17368"/>
        <dbReference type="ChEBI" id="CHEBI:28997"/>
        <dbReference type="ChEBI" id="CHEBI:43474"/>
        <dbReference type="ChEBI" id="CHEBI:57259"/>
        <dbReference type="EC" id="2.4.2.1"/>
    </reaction>
</comment>
<protein>
    <recommendedName>
        <fullName evidence="4 11">Purine nucleoside phosphorylase</fullName>
        <ecNumber evidence="3 11">2.4.2.1</ecNumber>
    </recommendedName>
    <alternativeName>
        <fullName evidence="11">Inosine-guanosine phosphorylase</fullName>
    </alternativeName>
</protein>
<dbReference type="PIRSF" id="PIRSF000477">
    <property type="entry name" value="PurNPase"/>
    <property type="match status" value="1"/>
</dbReference>
<evidence type="ECO:0000259" key="13">
    <source>
        <dbReference type="Pfam" id="PF01048"/>
    </source>
</evidence>
<dbReference type="Pfam" id="PF01048">
    <property type="entry name" value="PNP_UDP_1"/>
    <property type="match status" value="1"/>
</dbReference>
<gene>
    <name evidence="14" type="primary">PNP_2</name>
    <name evidence="14" type="ORF">FJT64_022360</name>
</gene>
<dbReference type="Proteomes" id="UP000440578">
    <property type="component" value="Unassembled WGS sequence"/>
</dbReference>
<comment type="catalytic activity">
    <reaction evidence="8">
        <text>2'-deoxyguanosine + phosphate = 2-deoxy-alpha-D-ribose 1-phosphate + guanine</text>
        <dbReference type="Rhea" id="RHEA:27738"/>
        <dbReference type="ChEBI" id="CHEBI:16235"/>
        <dbReference type="ChEBI" id="CHEBI:17172"/>
        <dbReference type="ChEBI" id="CHEBI:43474"/>
        <dbReference type="ChEBI" id="CHEBI:57259"/>
        <dbReference type="EC" id="2.4.2.1"/>
    </reaction>
</comment>
<dbReference type="GO" id="GO:0009116">
    <property type="term" value="P:nucleoside metabolic process"/>
    <property type="evidence" value="ECO:0007669"/>
    <property type="project" value="InterPro"/>
</dbReference>
<evidence type="ECO:0000256" key="1">
    <source>
        <dbReference type="ARBA" id="ARBA00005058"/>
    </source>
</evidence>
<comment type="pathway">
    <text evidence="1 11">Purine metabolism; purine nucleoside salvage.</text>
</comment>
<evidence type="ECO:0000313" key="14">
    <source>
        <dbReference type="EMBL" id="KAF0306106.1"/>
    </source>
</evidence>
<dbReference type="OrthoDB" id="10261782at2759"/>
<evidence type="ECO:0000256" key="7">
    <source>
        <dbReference type="ARBA" id="ARBA00023918"/>
    </source>
</evidence>
<feature type="binding site" evidence="12">
    <location>
        <position position="203"/>
    </location>
    <ligand>
        <name>a purine D-ribonucleoside</name>
        <dbReference type="ChEBI" id="CHEBI:142355"/>
    </ligand>
</feature>
<name>A0A6A4WFC6_AMPAM</name>
<comment type="similarity">
    <text evidence="2 11">Belongs to the PNP/MTAP phosphorylase family.</text>
</comment>
<evidence type="ECO:0000256" key="9">
    <source>
        <dbReference type="ARBA" id="ARBA00023950"/>
    </source>
</evidence>
<feature type="binding site" evidence="12">
    <location>
        <begin position="86"/>
        <end position="88"/>
    </location>
    <ligand>
        <name>phosphate</name>
        <dbReference type="ChEBI" id="CHEBI:43474"/>
    </ligand>
</feature>
<evidence type="ECO:0000256" key="2">
    <source>
        <dbReference type="ARBA" id="ARBA00006751"/>
    </source>
</evidence>
<keyword evidence="5 11" id="KW-0328">Glycosyltransferase</keyword>
<dbReference type="PANTHER" id="PTHR11904">
    <property type="entry name" value="METHYLTHIOADENOSINE/PURINE NUCLEOSIDE PHOSPHORYLASE"/>
    <property type="match status" value="1"/>
</dbReference>
<dbReference type="InterPro" id="IPR035994">
    <property type="entry name" value="Nucleoside_phosphorylase_sf"/>
</dbReference>
<accession>A0A6A4WFC6</accession>
<dbReference type="EC" id="2.4.2.1" evidence="3 11"/>
<dbReference type="CDD" id="cd09009">
    <property type="entry name" value="PNP-EcPNPII_like"/>
    <property type="match status" value="1"/>
</dbReference>
<keyword evidence="6 11" id="KW-0808">Transferase</keyword>